<dbReference type="PANTHER" id="PTHR43064">
    <property type="entry name" value="PHOSPHORIBOSYLAMINOIMIDAZOLE CARBOXYLASE-RELATED"/>
    <property type="match status" value="1"/>
</dbReference>
<dbReference type="GO" id="GO:0016787">
    <property type="term" value="F:hydrolase activity"/>
    <property type="evidence" value="ECO:0007669"/>
    <property type="project" value="InterPro"/>
</dbReference>
<name>A0A5C5XNK3_9PLAN</name>
<dbReference type="InterPro" id="IPR039476">
    <property type="entry name" value="P2CMN_synthase_LarB"/>
</dbReference>
<dbReference type="EMBL" id="SJPG01000001">
    <property type="protein sequence ID" value="TWT64119.1"/>
    <property type="molecule type" value="Genomic_DNA"/>
</dbReference>
<evidence type="ECO:0000313" key="3">
    <source>
        <dbReference type="Proteomes" id="UP000316095"/>
    </source>
</evidence>
<evidence type="ECO:0000259" key="1">
    <source>
        <dbReference type="SMART" id="SM01001"/>
    </source>
</evidence>
<dbReference type="Gene3D" id="3.40.50.1970">
    <property type="match status" value="1"/>
</dbReference>
<comment type="caution">
    <text evidence="2">The sequence shown here is derived from an EMBL/GenBank/DDBJ whole genome shotgun (WGS) entry which is preliminary data.</text>
</comment>
<dbReference type="RefSeq" id="WP_146505859.1">
    <property type="nucleotide sequence ID" value="NZ_SJPG01000001.1"/>
</dbReference>
<organism evidence="2 3">
    <name type="scientific">Rubinisphaera italica</name>
    <dbReference type="NCBI Taxonomy" id="2527969"/>
    <lineage>
        <taxon>Bacteria</taxon>
        <taxon>Pseudomonadati</taxon>
        <taxon>Planctomycetota</taxon>
        <taxon>Planctomycetia</taxon>
        <taxon>Planctomycetales</taxon>
        <taxon>Planctomycetaceae</taxon>
        <taxon>Rubinisphaera</taxon>
    </lineage>
</organism>
<dbReference type="InterPro" id="IPR000031">
    <property type="entry name" value="PurE_dom"/>
</dbReference>
<feature type="domain" description="PurE" evidence="1">
    <location>
        <begin position="131"/>
        <end position="259"/>
    </location>
</feature>
<sequence length="261" mass="27133">MSNSDSLNLSTLLEAVASGSLDVASAMQQIEVADQSTKSETIDLDLDIDRQKRCGFPEAIYGAGKPAEVIVEAFRKLISVGQNCLATRVEEAQAEVVLTKLPDVNWNPIARTLRLMVSENAAEMSKSGTCVVTAGTTDRPVAEEAAETLRWMNFEPGVIYDAGVAGPHRLLKSLPKLESAKAIVVVAGMEGALPSVVGGWVACPVIAVPTSVGYGANFGGLSALLGMLNSCAANVCTVNIDGGFKGGYLAGLIASQSDSSN</sequence>
<dbReference type="SUPFAM" id="SSF52255">
    <property type="entry name" value="N5-CAIR mutase (phosphoribosylaminoimidazole carboxylase, PurE)"/>
    <property type="match status" value="1"/>
</dbReference>
<dbReference type="Proteomes" id="UP000316095">
    <property type="component" value="Unassembled WGS sequence"/>
</dbReference>
<dbReference type="AlphaFoldDB" id="A0A5C5XNK3"/>
<reference evidence="2 3" key="1">
    <citation type="submission" date="2019-02" db="EMBL/GenBank/DDBJ databases">
        <title>Deep-cultivation of Planctomycetes and their phenomic and genomic characterization uncovers novel biology.</title>
        <authorList>
            <person name="Wiegand S."/>
            <person name="Jogler M."/>
            <person name="Boedeker C."/>
            <person name="Pinto D."/>
            <person name="Vollmers J."/>
            <person name="Rivas-Marin E."/>
            <person name="Kohn T."/>
            <person name="Peeters S.H."/>
            <person name="Heuer A."/>
            <person name="Rast P."/>
            <person name="Oberbeckmann S."/>
            <person name="Bunk B."/>
            <person name="Jeske O."/>
            <person name="Meyerdierks A."/>
            <person name="Storesund J.E."/>
            <person name="Kallscheuer N."/>
            <person name="Luecker S."/>
            <person name="Lage O.M."/>
            <person name="Pohl T."/>
            <person name="Merkel B.J."/>
            <person name="Hornburger P."/>
            <person name="Mueller R.-W."/>
            <person name="Bruemmer F."/>
            <person name="Labrenz M."/>
            <person name="Spormann A.M."/>
            <person name="Op Den Camp H."/>
            <person name="Overmann J."/>
            <person name="Amann R."/>
            <person name="Jetten M.S.M."/>
            <person name="Mascher T."/>
            <person name="Medema M.H."/>
            <person name="Devos D.P."/>
            <person name="Kaster A.-K."/>
            <person name="Ovreas L."/>
            <person name="Rohde M."/>
            <person name="Galperin M.Y."/>
            <person name="Jogler C."/>
        </authorList>
    </citation>
    <scope>NUCLEOTIDE SEQUENCE [LARGE SCALE GENOMIC DNA]</scope>
    <source>
        <strain evidence="2 3">Pan54</strain>
    </source>
</reference>
<dbReference type="SMART" id="SM01001">
    <property type="entry name" value="AIRC"/>
    <property type="match status" value="1"/>
</dbReference>
<dbReference type="GO" id="GO:0006189">
    <property type="term" value="P:'de novo' IMP biosynthetic process"/>
    <property type="evidence" value="ECO:0007669"/>
    <property type="project" value="InterPro"/>
</dbReference>
<proteinExistence type="predicted"/>
<accession>A0A5C5XNK3</accession>
<dbReference type="Pfam" id="PF00731">
    <property type="entry name" value="AIRC"/>
    <property type="match status" value="1"/>
</dbReference>
<dbReference type="NCBIfam" id="NF033503">
    <property type="entry name" value="LarB"/>
    <property type="match status" value="1"/>
</dbReference>
<dbReference type="PANTHER" id="PTHR43064:SF1">
    <property type="entry name" value="SLL1489 PROTEIN"/>
    <property type="match status" value="1"/>
</dbReference>
<gene>
    <name evidence="2" type="ORF">Pan54_48800</name>
</gene>
<protein>
    <submittedName>
        <fullName evidence="2">AIR carboxylase</fullName>
    </submittedName>
</protein>
<dbReference type="OrthoDB" id="9782511at2"/>
<evidence type="ECO:0000313" key="2">
    <source>
        <dbReference type="EMBL" id="TWT64119.1"/>
    </source>
</evidence>
<keyword evidence="3" id="KW-1185">Reference proteome</keyword>